<reference evidence="1 2" key="2">
    <citation type="journal article" date="2022" name="Mol. Ecol. Resour.">
        <title>The genomes of chicory, endive, great burdock and yacon provide insights into Asteraceae paleo-polyploidization history and plant inulin production.</title>
        <authorList>
            <person name="Fan W."/>
            <person name="Wang S."/>
            <person name="Wang H."/>
            <person name="Wang A."/>
            <person name="Jiang F."/>
            <person name="Liu H."/>
            <person name="Zhao H."/>
            <person name="Xu D."/>
            <person name="Zhang Y."/>
        </authorList>
    </citation>
    <scope>NUCLEOTIDE SEQUENCE [LARGE SCALE GENOMIC DNA]</scope>
    <source>
        <strain evidence="2">cv. Yunnan</strain>
        <tissue evidence="1">Leaves</tissue>
    </source>
</reference>
<proteinExistence type="predicted"/>
<reference evidence="2" key="1">
    <citation type="journal article" date="2022" name="Mol. Ecol. Resour.">
        <title>The genomes of chicory, endive, great burdock and yacon provide insights into Asteraceae palaeo-polyploidization history and plant inulin production.</title>
        <authorList>
            <person name="Fan W."/>
            <person name="Wang S."/>
            <person name="Wang H."/>
            <person name="Wang A."/>
            <person name="Jiang F."/>
            <person name="Liu H."/>
            <person name="Zhao H."/>
            <person name="Xu D."/>
            <person name="Zhang Y."/>
        </authorList>
    </citation>
    <scope>NUCLEOTIDE SEQUENCE [LARGE SCALE GENOMIC DNA]</scope>
    <source>
        <strain evidence="2">cv. Yunnan</strain>
    </source>
</reference>
<sequence length="102" mass="11354">MLLAGFLIMFPPFLCSSINSLWTETSGDTDPVHNPHSPSGRSPHHYRHHFQTYSPPLRHSLPPLGSSIPVNKAFNRVGGTVNWKLRTSDCRCKNFADAGAIR</sequence>
<dbReference type="Proteomes" id="UP001056120">
    <property type="component" value="Linkage Group LG22"/>
</dbReference>
<protein>
    <submittedName>
        <fullName evidence="1">Uncharacterized protein</fullName>
    </submittedName>
</protein>
<evidence type="ECO:0000313" key="2">
    <source>
        <dbReference type="Proteomes" id="UP001056120"/>
    </source>
</evidence>
<organism evidence="1 2">
    <name type="scientific">Smallanthus sonchifolius</name>
    <dbReference type="NCBI Taxonomy" id="185202"/>
    <lineage>
        <taxon>Eukaryota</taxon>
        <taxon>Viridiplantae</taxon>
        <taxon>Streptophyta</taxon>
        <taxon>Embryophyta</taxon>
        <taxon>Tracheophyta</taxon>
        <taxon>Spermatophyta</taxon>
        <taxon>Magnoliopsida</taxon>
        <taxon>eudicotyledons</taxon>
        <taxon>Gunneridae</taxon>
        <taxon>Pentapetalae</taxon>
        <taxon>asterids</taxon>
        <taxon>campanulids</taxon>
        <taxon>Asterales</taxon>
        <taxon>Asteraceae</taxon>
        <taxon>Asteroideae</taxon>
        <taxon>Heliantheae alliance</taxon>
        <taxon>Millerieae</taxon>
        <taxon>Smallanthus</taxon>
    </lineage>
</organism>
<name>A0ACB9BZ52_9ASTR</name>
<dbReference type="EMBL" id="CM042039">
    <property type="protein sequence ID" value="KAI3727224.1"/>
    <property type="molecule type" value="Genomic_DNA"/>
</dbReference>
<comment type="caution">
    <text evidence="1">The sequence shown here is derived from an EMBL/GenBank/DDBJ whole genome shotgun (WGS) entry which is preliminary data.</text>
</comment>
<gene>
    <name evidence="1" type="ORF">L1987_67036</name>
</gene>
<evidence type="ECO:0000313" key="1">
    <source>
        <dbReference type="EMBL" id="KAI3727224.1"/>
    </source>
</evidence>
<accession>A0ACB9BZ52</accession>
<keyword evidence="2" id="KW-1185">Reference proteome</keyword>